<protein>
    <submittedName>
        <fullName evidence="2">Uncharacterized protein</fullName>
    </submittedName>
</protein>
<keyword evidence="3" id="KW-1185">Reference proteome</keyword>
<evidence type="ECO:0000256" key="1">
    <source>
        <dbReference type="SAM" id="SignalP"/>
    </source>
</evidence>
<evidence type="ECO:0000313" key="2">
    <source>
        <dbReference type="EMBL" id="CAB9507734.1"/>
    </source>
</evidence>
<dbReference type="AlphaFoldDB" id="A0A9N8DV85"/>
<proteinExistence type="predicted"/>
<accession>A0A9N8DV85</accession>
<comment type="caution">
    <text evidence="2">The sequence shown here is derived from an EMBL/GenBank/DDBJ whole genome shotgun (WGS) entry which is preliminary data.</text>
</comment>
<feature type="chain" id="PRO_5040399145" evidence="1">
    <location>
        <begin position="29"/>
        <end position="279"/>
    </location>
</feature>
<keyword evidence="1" id="KW-0732">Signal</keyword>
<feature type="signal peptide" evidence="1">
    <location>
        <begin position="1"/>
        <end position="28"/>
    </location>
</feature>
<sequence length="279" mass="30285">MQRTRGSSSTPLLLRLALLVMMWSEGSSNEEMPEMMPSDTLDEGGFTNLTVSANSSNVTGDNVAPLPPPDLPEICSAASLTTTDGFQLCQDACRKMECCWKLFVASCVSEPVCQGYTPCSNLVSRGINPVEYACDYEYDPADCVSKCAQATCCFATDIEAFCEPDTIVCSYYATCEILYRNANAYTNTAAEEACFSNLQQDLAPCVEVCAEAICCFTTDASKACDVTNPTLDCSEYFACGFLFFNEMNVVDLACYGGHTDECIRLCGPSPSYQACQVLY</sequence>
<gene>
    <name evidence="2" type="ORF">SEMRO_318_G116040.1</name>
</gene>
<evidence type="ECO:0000313" key="3">
    <source>
        <dbReference type="Proteomes" id="UP001153069"/>
    </source>
</evidence>
<dbReference type="Proteomes" id="UP001153069">
    <property type="component" value="Unassembled WGS sequence"/>
</dbReference>
<dbReference type="EMBL" id="CAICTM010000317">
    <property type="protein sequence ID" value="CAB9507734.1"/>
    <property type="molecule type" value="Genomic_DNA"/>
</dbReference>
<organism evidence="2 3">
    <name type="scientific">Seminavis robusta</name>
    <dbReference type="NCBI Taxonomy" id="568900"/>
    <lineage>
        <taxon>Eukaryota</taxon>
        <taxon>Sar</taxon>
        <taxon>Stramenopiles</taxon>
        <taxon>Ochrophyta</taxon>
        <taxon>Bacillariophyta</taxon>
        <taxon>Bacillariophyceae</taxon>
        <taxon>Bacillariophycidae</taxon>
        <taxon>Naviculales</taxon>
        <taxon>Naviculaceae</taxon>
        <taxon>Seminavis</taxon>
    </lineage>
</organism>
<reference evidence="2" key="1">
    <citation type="submission" date="2020-06" db="EMBL/GenBank/DDBJ databases">
        <authorList>
            <consortium name="Plant Systems Biology data submission"/>
        </authorList>
    </citation>
    <scope>NUCLEOTIDE SEQUENCE</scope>
    <source>
        <strain evidence="2">D6</strain>
    </source>
</reference>
<name>A0A9N8DV85_9STRA</name>